<dbReference type="GO" id="GO:0000160">
    <property type="term" value="P:phosphorelay signal transduction system"/>
    <property type="evidence" value="ECO:0007669"/>
    <property type="project" value="InterPro"/>
</dbReference>
<dbReference type="InterPro" id="IPR058245">
    <property type="entry name" value="NreC/VraR/RcsB-like_REC"/>
</dbReference>
<dbReference type="Gene3D" id="3.40.50.2300">
    <property type="match status" value="1"/>
</dbReference>
<dbReference type="PANTHER" id="PTHR43214">
    <property type="entry name" value="TWO-COMPONENT RESPONSE REGULATOR"/>
    <property type="match status" value="1"/>
</dbReference>
<dbReference type="AlphaFoldDB" id="X0ZKY6"/>
<reference evidence="3" key="1">
    <citation type="journal article" date="2014" name="Front. Microbiol.">
        <title>High frequency of phylogenetically diverse reductive dehalogenase-homologous genes in deep subseafloor sedimentary metagenomes.</title>
        <authorList>
            <person name="Kawai M."/>
            <person name="Futagami T."/>
            <person name="Toyoda A."/>
            <person name="Takaki Y."/>
            <person name="Nishi S."/>
            <person name="Hori S."/>
            <person name="Arai W."/>
            <person name="Tsubouchi T."/>
            <person name="Morono Y."/>
            <person name="Uchiyama I."/>
            <person name="Ito T."/>
            <person name="Fujiyama A."/>
            <person name="Inagaki F."/>
            <person name="Takami H."/>
        </authorList>
    </citation>
    <scope>NUCLEOTIDE SEQUENCE</scope>
    <source>
        <strain evidence="3">Expedition CK06-06</strain>
    </source>
</reference>
<organism evidence="3">
    <name type="scientific">marine sediment metagenome</name>
    <dbReference type="NCBI Taxonomy" id="412755"/>
    <lineage>
        <taxon>unclassified sequences</taxon>
        <taxon>metagenomes</taxon>
        <taxon>ecological metagenomes</taxon>
    </lineage>
</organism>
<comment type="caution">
    <text evidence="3">The sequence shown here is derived from an EMBL/GenBank/DDBJ whole genome shotgun (WGS) entry which is preliminary data.</text>
</comment>
<dbReference type="InterPro" id="IPR039420">
    <property type="entry name" value="WalR-like"/>
</dbReference>
<evidence type="ECO:0000256" key="1">
    <source>
        <dbReference type="ARBA" id="ARBA00023125"/>
    </source>
</evidence>
<keyword evidence="1" id="KW-0238">DNA-binding</keyword>
<dbReference type="SMART" id="SM00448">
    <property type="entry name" value="REC"/>
    <property type="match status" value="1"/>
</dbReference>
<dbReference type="PANTHER" id="PTHR43214:SF43">
    <property type="entry name" value="TWO-COMPONENT RESPONSE REGULATOR"/>
    <property type="match status" value="1"/>
</dbReference>
<dbReference type="PROSITE" id="PS50110">
    <property type="entry name" value="RESPONSE_REGULATORY"/>
    <property type="match status" value="1"/>
</dbReference>
<accession>X0ZKY6</accession>
<dbReference type="Pfam" id="PF00072">
    <property type="entry name" value="Response_reg"/>
    <property type="match status" value="1"/>
</dbReference>
<feature type="non-terminal residue" evidence="3">
    <location>
        <position position="112"/>
    </location>
</feature>
<name>X0ZKY6_9ZZZZ</name>
<gene>
    <name evidence="3" type="ORF">S01H1_83897</name>
</gene>
<evidence type="ECO:0000313" key="3">
    <source>
        <dbReference type="EMBL" id="GAG48941.1"/>
    </source>
</evidence>
<proteinExistence type="predicted"/>
<dbReference type="InterPro" id="IPR011006">
    <property type="entry name" value="CheY-like_superfamily"/>
</dbReference>
<dbReference type="CDD" id="cd17535">
    <property type="entry name" value="REC_NarL-like"/>
    <property type="match status" value="1"/>
</dbReference>
<dbReference type="InterPro" id="IPR001789">
    <property type="entry name" value="Sig_transdc_resp-reg_receiver"/>
</dbReference>
<protein>
    <recommendedName>
        <fullName evidence="2">Response regulatory domain-containing protein</fullName>
    </recommendedName>
</protein>
<evidence type="ECO:0000259" key="2">
    <source>
        <dbReference type="PROSITE" id="PS50110"/>
    </source>
</evidence>
<dbReference type="GO" id="GO:0003677">
    <property type="term" value="F:DNA binding"/>
    <property type="evidence" value="ECO:0007669"/>
    <property type="project" value="UniProtKB-KW"/>
</dbReference>
<feature type="domain" description="Response regulatory" evidence="2">
    <location>
        <begin position="8"/>
        <end position="112"/>
    </location>
</feature>
<sequence>MNDKEKIRVMLVDDHAVVRSGLADFLLAYEDLELAGEASSGEDAVLICGKVKPDVVLMDLVMEGMDGAEATRAIRKACPDIQVIALTSYKDEDLVQRAIQAGAIGYLLKNIS</sequence>
<dbReference type="EMBL" id="BARS01057143">
    <property type="protein sequence ID" value="GAG48941.1"/>
    <property type="molecule type" value="Genomic_DNA"/>
</dbReference>
<dbReference type="SUPFAM" id="SSF52172">
    <property type="entry name" value="CheY-like"/>
    <property type="match status" value="1"/>
</dbReference>